<dbReference type="InParanoid" id="A0A6I8NB83"/>
<accession>A0A6I8NB83</accession>
<evidence type="ECO:0000256" key="6">
    <source>
        <dbReference type="ARBA" id="ARBA00023040"/>
    </source>
</evidence>
<dbReference type="PROSITE" id="PS50259">
    <property type="entry name" value="G_PROTEIN_RECEP_F3_4"/>
    <property type="match status" value="1"/>
</dbReference>
<comment type="similarity">
    <text evidence="2">Belongs to the G-protein coupled receptor 3 family. GABA-B receptor subfamily.</text>
</comment>
<feature type="transmembrane region" description="Helical" evidence="13">
    <location>
        <begin position="56"/>
        <end position="75"/>
    </location>
</feature>
<feature type="compositionally biased region" description="Basic and acidic residues" evidence="12">
    <location>
        <begin position="638"/>
        <end position="647"/>
    </location>
</feature>
<keyword evidence="16" id="KW-1185">Reference proteome</keyword>
<keyword evidence="5 13" id="KW-1133">Transmembrane helix</keyword>
<feature type="region of interest" description="Disordered" evidence="12">
    <location>
        <begin position="352"/>
        <end position="597"/>
    </location>
</feature>
<keyword evidence="8" id="KW-0675">Receptor</keyword>
<keyword evidence="10" id="KW-0807">Transducer</keyword>
<reference evidence="15" key="1">
    <citation type="submission" date="2025-08" db="UniProtKB">
        <authorList>
            <consortium name="Ensembl"/>
        </authorList>
    </citation>
    <scope>IDENTIFICATION</scope>
    <source>
        <strain evidence="15">Glennie</strain>
    </source>
</reference>
<feature type="compositionally biased region" description="Low complexity" evidence="12">
    <location>
        <begin position="578"/>
        <end position="593"/>
    </location>
</feature>
<evidence type="ECO:0000313" key="15">
    <source>
        <dbReference type="Ensembl" id="ENSOANP00000038284.1"/>
    </source>
</evidence>
<feature type="domain" description="G-protein coupled receptors family 3 profile" evidence="14">
    <location>
        <begin position="89"/>
        <end position="257"/>
    </location>
</feature>
<evidence type="ECO:0000256" key="12">
    <source>
        <dbReference type="SAM" id="MobiDB-lite"/>
    </source>
</evidence>
<evidence type="ECO:0000256" key="8">
    <source>
        <dbReference type="ARBA" id="ARBA00023170"/>
    </source>
</evidence>
<evidence type="ECO:0000256" key="9">
    <source>
        <dbReference type="ARBA" id="ARBA00023180"/>
    </source>
</evidence>
<dbReference type="GO" id="GO:0004965">
    <property type="term" value="F:G protein-coupled GABA receptor activity"/>
    <property type="evidence" value="ECO:0000318"/>
    <property type="project" value="GO_Central"/>
</dbReference>
<feature type="transmembrane region" description="Helical" evidence="13">
    <location>
        <begin position="134"/>
        <end position="156"/>
    </location>
</feature>
<dbReference type="Bgee" id="ENSOANG00000043528">
    <property type="expression patterns" value="Expressed in cerebellum"/>
</dbReference>
<feature type="compositionally biased region" description="Gly residues" evidence="12">
    <location>
        <begin position="545"/>
        <end position="556"/>
    </location>
</feature>
<evidence type="ECO:0000256" key="4">
    <source>
        <dbReference type="ARBA" id="ARBA00022692"/>
    </source>
</evidence>
<keyword evidence="11" id="KW-0175">Coiled coil</keyword>
<feature type="compositionally biased region" description="Basic and acidic residues" evidence="12">
    <location>
        <begin position="441"/>
        <end position="453"/>
    </location>
</feature>
<keyword evidence="6" id="KW-0297">G-protein coupled receptor</keyword>
<dbReference type="PANTHER" id="PTHR10519:SF20">
    <property type="entry name" value="G-PROTEIN COUPLED RECEPTOR 156-RELATED"/>
    <property type="match status" value="1"/>
</dbReference>
<dbReference type="InterPro" id="IPR017978">
    <property type="entry name" value="GPCR_3_C"/>
</dbReference>
<gene>
    <name evidence="15" type="primary">GPR156</name>
</gene>
<evidence type="ECO:0000256" key="7">
    <source>
        <dbReference type="ARBA" id="ARBA00023136"/>
    </source>
</evidence>
<evidence type="ECO:0000256" key="5">
    <source>
        <dbReference type="ARBA" id="ARBA00022989"/>
    </source>
</evidence>
<evidence type="ECO:0000256" key="11">
    <source>
        <dbReference type="SAM" id="Coils"/>
    </source>
</evidence>
<name>A0A6I8NB83_ORNAN</name>
<feature type="transmembrane region" description="Helical" evidence="13">
    <location>
        <begin position="95"/>
        <end position="114"/>
    </location>
</feature>
<sequence length="647" mass="68083">MISVQPGGRGPSGVGLGPEGRGGPLGRGFLFPCGPPALPATPPSPPRIVKMSSPNLNIVTLLGSGLTYSSAFLFGVQEPGGWAGASLETVVQTRLALLALGSSLMFSPILGKSWRLHRVFTQRLPNKRVIIKDLQLLGLVAALVVADAVLLATWTLSDPVRCLRVFSFTVSDRDLSCSGSWTHLCASRYADLWVVLILGSKGALLLVGAYVAGLTGPISSPPVNQSSALLAGICLAALATGTALLVARLFPAWPNLLFGLTSGGIFVCTTTVNCFVFLPQLRQWRAFDEESPAVGHMAKYFSSPSKSLPGPTGEDQIYSLKRLLGEKNAAIETLQEQVAKAKERLVRLMSAEAPPGPDAAPAAPSAPSGAPGRRDPVGPPDPPAPSRRPPPGPEEHVAGPEDLPDPAAPRRAPPPPVPGRCVSHDQLRDVLWELWGGGPRGSRDPIATREPQRRAPSSSLTFDPYHVRRRRAEALPPPPRFPGPVPGWGCRGRADSGPHLGPGPPEDDRPSRAGAIDGRPEGGEDSPWPRPPARGRSPRAEGGRGRAGAPGIGGRSGPPSLPLGTPRFFPAPEPWPWAAPGGCPDSGSGSSSDEWSCRRPGLYCEVCFRRCPSSSDDTPSESDPDPDPTGRPAPLVNFKEDLTPTLV</sequence>
<dbReference type="GO" id="GO:0038039">
    <property type="term" value="C:G protein-coupled receptor heterodimeric complex"/>
    <property type="evidence" value="ECO:0000318"/>
    <property type="project" value="GO_Central"/>
</dbReference>
<dbReference type="PANTHER" id="PTHR10519">
    <property type="entry name" value="GABA-B RECEPTOR"/>
    <property type="match status" value="1"/>
</dbReference>
<keyword evidence="3" id="KW-1003">Cell membrane</keyword>
<feature type="transmembrane region" description="Helical" evidence="13">
    <location>
        <begin position="192"/>
        <end position="216"/>
    </location>
</feature>
<evidence type="ECO:0000256" key="1">
    <source>
        <dbReference type="ARBA" id="ARBA00004651"/>
    </source>
</evidence>
<dbReference type="GeneTree" id="ENSGT00940000159755"/>
<evidence type="ECO:0000256" key="2">
    <source>
        <dbReference type="ARBA" id="ARBA00008991"/>
    </source>
</evidence>
<evidence type="ECO:0000256" key="13">
    <source>
        <dbReference type="SAM" id="Phobius"/>
    </source>
</evidence>
<feature type="coiled-coil region" evidence="11">
    <location>
        <begin position="324"/>
        <end position="351"/>
    </location>
</feature>
<evidence type="ECO:0000256" key="10">
    <source>
        <dbReference type="ARBA" id="ARBA00023224"/>
    </source>
</evidence>
<evidence type="ECO:0000259" key="14">
    <source>
        <dbReference type="PROSITE" id="PS50259"/>
    </source>
</evidence>
<dbReference type="OMA" id="WTHLCAS"/>
<dbReference type="Pfam" id="PF00003">
    <property type="entry name" value="7tm_3"/>
    <property type="match status" value="1"/>
</dbReference>
<dbReference type="Ensembl" id="ENSOANT00000066629.1">
    <property type="protein sequence ID" value="ENSOANP00000038284.1"/>
    <property type="gene ID" value="ENSOANG00000043528.1"/>
</dbReference>
<reference evidence="15" key="2">
    <citation type="submission" date="2025-09" db="UniProtKB">
        <authorList>
            <consortium name="Ensembl"/>
        </authorList>
    </citation>
    <scope>IDENTIFICATION</scope>
    <source>
        <strain evidence="15">Glennie</strain>
    </source>
</reference>
<protein>
    <recommendedName>
        <fullName evidence="14">G-protein coupled receptors family 3 profile domain-containing protein</fullName>
    </recommendedName>
</protein>
<dbReference type="FunCoup" id="A0A6I8NB83">
    <property type="interactions" value="617"/>
</dbReference>
<organism evidence="15 16">
    <name type="scientific">Ornithorhynchus anatinus</name>
    <name type="common">Duckbill platypus</name>
    <dbReference type="NCBI Taxonomy" id="9258"/>
    <lineage>
        <taxon>Eukaryota</taxon>
        <taxon>Metazoa</taxon>
        <taxon>Chordata</taxon>
        <taxon>Craniata</taxon>
        <taxon>Vertebrata</taxon>
        <taxon>Euteleostomi</taxon>
        <taxon>Mammalia</taxon>
        <taxon>Monotremata</taxon>
        <taxon>Ornithorhynchidae</taxon>
        <taxon>Ornithorhynchus</taxon>
    </lineage>
</organism>
<dbReference type="InterPro" id="IPR002455">
    <property type="entry name" value="GPCR3_GABA-B"/>
</dbReference>
<evidence type="ECO:0000313" key="16">
    <source>
        <dbReference type="Proteomes" id="UP000002279"/>
    </source>
</evidence>
<feature type="compositionally biased region" description="Pro residues" evidence="12">
    <location>
        <begin position="475"/>
        <end position="485"/>
    </location>
</feature>
<keyword evidence="4 13" id="KW-0812">Transmembrane</keyword>
<dbReference type="PRINTS" id="PR01176">
    <property type="entry name" value="GABABRECEPTR"/>
</dbReference>
<dbReference type="Proteomes" id="UP000002279">
    <property type="component" value="Unplaced"/>
</dbReference>
<feature type="transmembrane region" description="Helical" evidence="13">
    <location>
        <begin position="228"/>
        <end position="250"/>
    </location>
</feature>
<evidence type="ECO:0000256" key="3">
    <source>
        <dbReference type="ARBA" id="ARBA00022475"/>
    </source>
</evidence>
<comment type="subcellular location">
    <subcellularLocation>
        <location evidence="1">Cell membrane</location>
        <topology evidence="1">Multi-pass membrane protein</topology>
    </subcellularLocation>
</comment>
<feature type="compositionally biased region" description="Pro residues" evidence="12">
    <location>
        <begin position="377"/>
        <end position="392"/>
    </location>
</feature>
<proteinExistence type="inferred from homology"/>
<dbReference type="AlphaFoldDB" id="A0A6I8NB83"/>
<keyword evidence="7 13" id="KW-0472">Membrane</keyword>
<feature type="compositionally biased region" description="Basic and acidic residues" evidence="12">
    <location>
        <begin position="422"/>
        <end position="431"/>
    </location>
</feature>
<dbReference type="GO" id="GO:0007214">
    <property type="term" value="P:gamma-aminobutyric acid signaling pathway"/>
    <property type="evidence" value="ECO:0000318"/>
    <property type="project" value="GO_Central"/>
</dbReference>
<feature type="region of interest" description="Disordered" evidence="12">
    <location>
        <begin position="611"/>
        <end position="647"/>
    </location>
</feature>
<feature type="compositionally biased region" description="Low complexity" evidence="12">
    <location>
        <begin position="359"/>
        <end position="371"/>
    </location>
</feature>
<feature type="transmembrane region" description="Helical" evidence="13">
    <location>
        <begin position="256"/>
        <end position="278"/>
    </location>
</feature>
<keyword evidence="9" id="KW-0325">Glycoprotein</keyword>